<dbReference type="InterPro" id="IPR000073">
    <property type="entry name" value="AB_hydrolase_1"/>
</dbReference>
<evidence type="ECO:0000256" key="2">
    <source>
        <dbReference type="ARBA" id="ARBA00038334"/>
    </source>
</evidence>
<evidence type="ECO:0000259" key="3">
    <source>
        <dbReference type="Pfam" id="PF00561"/>
    </source>
</evidence>
<dbReference type="PRINTS" id="PR00412">
    <property type="entry name" value="EPOXHYDRLASE"/>
</dbReference>
<dbReference type="Pfam" id="PF00561">
    <property type="entry name" value="Abhydrolase_1"/>
    <property type="match status" value="1"/>
</dbReference>
<gene>
    <name evidence="4" type="ORF">MCOM1403_LOCUS4477</name>
</gene>
<reference evidence="4" key="1">
    <citation type="submission" date="2021-01" db="EMBL/GenBank/DDBJ databases">
        <authorList>
            <person name="Corre E."/>
            <person name="Pelletier E."/>
            <person name="Niang G."/>
            <person name="Scheremetjew M."/>
            <person name="Finn R."/>
            <person name="Kale V."/>
            <person name="Holt S."/>
            <person name="Cochrane G."/>
            <person name="Meng A."/>
            <person name="Brown T."/>
            <person name="Cohen L."/>
        </authorList>
    </citation>
    <scope>NUCLEOTIDE SEQUENCE</scope>
    <source>
        <strain evidence="4">CCMP1723</strain>
    </source>
</reference>
<dbReference type="SUPFAM" id="SSF53474">
    <property type="entry name" value="alpha/beta-Hydrolases"/>
    <property type="match status" value="1"/>
</dbReference>
<protein>
    <recommendedName>
        <fullName evidence="3">AB hydrolase-1 domain-containing protein</fullName>
    </recommendedName>
</protein>
<comment type="similarity">
    <text evidence="2">Belongs to the AB hydrolase superfamily. Epoxide hydrolase family.</text>
</comment>
<name>A0A7S0IBU1_MICPS</name>
<organism evidence="4">
    <name type="scientific">Micromonas pusilla</name>
    <name type="common">Picoplanktonic green alga</name>
    <name type="synonym">Chromulina pusilla</name>
    <dbReference type="NCBI Taxonomy" id="38833"/>
    <lineage>
        <taxon>Eukaryota</taxon>
        <taxon>Viridiplantae</taxon>
        <taxon>Chlorophyta</taxon>
        <taxon>Mamiellophyceae</taxon>
        <taxon>Mamiellales</taxon>
        <taxon>Mamiellaceae</taxon>
        <taxon>Micromonas</taxon>
    </lineage>
</organism>
<dbReference type="Gene3D" id="3.40.50.1820">
    <property type="entry name" value="alpha/beta hydrolase"/>
    <property type="match status" value="1"/>
</dbReference>
<keyword evidence="1" id="KW-0378">Hydrolase</keyword>
<dbReference type="AlphaFoldDB" id="A0A7S0IBU1"/>
<sequence>MSTTAMGSRLLANVVRETWRRASSRTGRHGSEHPVRWRTAASSSSVEVQETFGDDVHAQHRNLRLDAPRADVHYISAGDDTAPVVLMLHGFPDNHATWRGQIPALVRAGFRVIAPDLRGYGRSGKPSGVDAYGPAPVTDDLAALLDHERVDSARAVVGHDWGAAVAYAFAARHPAKLQKLSILNGVHPAVFLDFVLSNPTQFLKSYYIGFFQLPALPEFVLSFADFAMLRLVFAIDPAKPLPRRDVDTLVDSCSTPGAIHAALNYYRAAGPSRSLWSDVGKCPVPVQVQWGARDRYLEEKIAIPPADVAPLANRSIVRHPDATHWVQWDEPDAVSEALIEFLNEK</sequence>
<dbReference type="PANTHER" id="PTHR43329">
    <property type="entry name" value="EPOXIDE HYDROLASE"/>
    <property type="match status" value="1"/>
</dbReference>
<proteinExistence type="inferred from homology"/>
<evidence type="ECO:0000256" key="1">
    <source>
        <dbReference type="ARBA" id="ARBA00022801"/>
    </source>
</evidence>
<dbReference type="GO" id="GO:0016787">
    <property type="term" value="F:hydrolase activity"/>
    <property type="evidence" value="ECO:0007669"/>
    <property type="project" value="UniProtKB-KW"/>
</dbReference>
<accession>A0A7S0IBU1</accession>
<dbReference type="InterPro" id="IPR000639">
    <property type="entry name" value="Epox_hydrolase-like"/>
</dbReference>
<evidence type="ECO:0000313" key="4">
    <source>
        <dbReference type="EMBL" id="CAD8517051.1"/>
    </source>
</evidence>
<dbReference type="EMBL" id="HBEQ01005663">
    <property type="protein sequence ID" value="CAD8517051.1"/>
    <property type="molecule type" value="Transcribed_RNA"/>
</dbReference>
<dbReference type="PRINTS" id="PR00111">
    <property type="entry name" value="ABHYDROLASE"/>
</dbReference>
<dbReference type="InterPro" id="IPR029058">
    <property type="entry name" value="AB_hydrolase_fold"/>
</dbReference>
<feature type="domain" description="AB hydrolase-1" evidence="3">
    <location>
        <begin position="83"/>
        <end position="331"/>
    </location>
</feature>